<evidence type="ECO:0000256" key="1">
    <source>
        <dbReference type="PROSITE-ProRule" id="PRU00339"/>
    </source>
</evidence>
<dbReference type="PANTHER" id="PTHR47643">
    <property type="entry name" value="TPR DOMAIN PROTEIN (AFU_ORTHOLOGUE AFUA_5G12710)"/>
    <property type="match status" value="1"/>
</dbReference>
<dbReference type="PANTHER" id="PTHR47643:SF2">
    <property type="entry name" value="TPR DOMAIN PROTEIN (AFU_ORTHOLOGUE AFUA_5G12710)"/>
    <property type="match status" value="1"/>
</dbReference>
<dbReference type="AlphaFoldDB" id="A0A9N9B025"/>
<dbReference type="InterPro" id="IPR046341">
    <property type="entry name" value="SET_dom_sf"/>
</dbReference>
<feature type="repeat" description="TPR" evidence="1">
    <location>
        <begin position="229"/>
        <end position="262"/>
    </location>
</feature>
<dbReference type="CDD" id="cd20071">
    <property type="entry name" value="SET_SMYD"/>
    <property type="match status" value="1"/>
</dbReference>
<dbReference type="SMART" id="SM00028">
    <property type="entry name" value="TPR"/>
    <property type="match status" value="3"/>
</dbReference>
<dbReference type="PROSITE" id="PS50280">
    <property type="entry name" value="SET"/>
    <property type="match status" value="1"/>
</dbReference>
<dbReference type="Proteomes" id="UP000789508">
    <property type="component" value="Unassembled WGS sequence"/>
</dbReference>
<dbReference type="Pfam" id="PF00856">
    <property type="entry name" value="SET"/>
    <property type="match status" value="1"/>
</dbReference>
<accession>A0A9N9B025</accession>
<evidence type="ECO:0000313" key="4">
    <source>
        <dbReference type="Proteomes" id="UP000789508"/>
    </source>
</evidence>
<name>A0A9N9B025_9GLOM</name>
<proteinExistence type="predicted"/>
<keyword evidence="1" id="KW-0802">TPR repeat</keyword>
<comment type="caution">
    <text evidence="3">The sequence shown here is derived from an EMBL/GenBank/DDBJ whole genome shotgun (WGS) entry which is preliminary data.</text>
</comment>
<dbReference type="SUPFAM" id="SSF82199">
    <property type="entry name" value="SET domain"/>
    <property type="match status" value="1"/>
</dbReference>
<evidence type="ECO:0000259" key="2">
    <source>
        <dbReference type="PROSITE" id="PS50280"/>
    </source>
</evidence>
<sequence length="750" mass="86586">MGRNKRRSRQELISQHEKWLQCLEEYKTNVYYTYQPTINGDFVEQNRTNRKVQLHPANRLSISDLEINTFHENRFLLCRVITKCAKSVALSTVIEDPEGDAERISMYNWLPKNTIPASGLSVDQVSKLLPIGTIIAVQNPYYKIGEDGFSLIRSDYPDQITIVNPNDSLLSEIEWESDKEEASKNKSKTNKNKTADDYRLYGNKYFEMSDFASAVRMYSLGVELDPRNVTLYANRAEAYLRSRQFEKSLMDTEIALKLDPKHLKASIRKGKALLNLKRYEEAVNVFHELLKRPKSRNSFDGQIRREVEQFLKQSEMMNSENKHGEYDYVNIINEFLKQSEIVEDFCEQDWVHAGGPRLNHADYISGAIELKQGGAKGRKWVSKQDIPQHTLLMVSKAFEIVFEQETPNFFILGNKIQTDISYLIPPIAQKLRDEPELGHEIYQLHVGPDMTPGKDLDEHLLKTVDIKRIEKLLLYNAFQQDNGSGSLFKRSSTTDVDINGLGLWLDPSYFNHSCIDTNAERIYLGDLMFIRAQRAISKDEDLTFSYVSPIFAYEKRAHLLEKFGIRCKCRLCEIERAEPLEIHLRRRKILEHFGSHIVPKIFLEQEIYTYELFLIIKALENMISELSSLRKEHDLDFSSIMLVHALDKAYSLTGNTSKSVSILQKIYELLKKHNMYEHSSKFALSLALQHSRLGQMSPAKKLFNSGLYEMVAPIIGDFAINISQNRTKALRIAEKLDPAFIFEARYAGLV</sequence>
<evidence type="ECO:0000313" key="3">
    <source>
        <dbReference type="EMBL" id="CAG8548771.1"/>
    </source>
</evidence>
<organism evidence="3 4">
    <name type="scientific">Ambispora leptoticha</name>
    <dbReference type="NCBI Taxonomy" id="144679"/>
    <lineage>
        <taxon>Eukaryota</taxon>
        <taxon>Fungi</taxon>
        <taxon>Fungi incertae sedis</taxon>
        <taxon>Mucoromycota</taxon>
        <taxon>Glomeromycotina</taxon>
        <taxon>Glomeromycetes</taxon>
        <taxon>Archaeosporales</taxon>
        <taxon>Ambisporaceae</taxon>
        <taxon>Ambispora</taxon>
    </lineage>
</organism>
<dbReference type="EMBL" id="CAJVPS010001728">
    <property type="protein sequence ID" value="CAG8548771.1"/>
    <property type="molecule type" value="Genomic_DNA"/>
</dbReference>
<gene>
    <name evidence="3" type="ORF">ALEPTO_LOCUS5772</name>
</gene>
<dbReference type="InterPro" id="IPR011990">
    <property type="entry name" value="TPR-like_helical_dom_sf"/>
</dbReference>
<keyword evidence="4" id="KW-1185">Reference proteome</keyword>
<protein>
    <submittedName>
        <fullName evidence="3">9289_t:CDS:1</fullName>
    </submittedName>
</protein>
<dbReference type="InterPro" id="IPR001214">
    <property type="entry name" value="SET_dom"/>
</dbReference>
<dbReference type="SUPFAM" id="SSF48452">
    <property type="entry name" value="TPR-like"/>
    <property type="match status" value="1"/>
</dbReference>
<dbReference type="Gene3D" id="1.25.40.10">
    <property type="entry name" value="Tetratricopeptide repeat domain"/>
    <property type="match status" value="1"/>
</dbReference>
<dbReference type="InterPro" id="IPR019734">
    <property type="entry name" value="TPR_rpt"/>
</dbReference>
<feature type="repeat" description="TPR" evidence="1">
    <location>
        <begin position="195"/>
        <end position="228"/>
    </location>
</feature>
<feature type="domain" description="SET" evidence="2">
    <location>
        <begin position="366"/>
        <end position="547"/>
    </location>
</feature>
<dbReference type="Gene3D" id="2.170.270.10">
    <property type="entry name" value="SET domain"/>
    <property type="match status" value="1"/>
</dbReference>
<dbReference type="PROSITE" id="PS50005">
    <property type="entry name" value="TPR"/>
    <property type="match status" value="2"/>
</dbReference>
<dbReference type="InterPro" id="IPR053209">
    <property type="entry name" value="Gramillin-biosynth_MTr"/>
</dbReference>
<dbReference type="OrthoDB" id="433738at2759"/>
<reference evidence="3" key="1">
    <citation type="submission" date="2021-06" db="EMBL/GenBank/DDBJ databases">
        <authorList>
            <person name="Kallberg Y."/>
            <person name="Tangrot J."/>
            <person name="Rosling A."/>
        </authorList>
    </citation>
    <scope>NUCLEOTIDE SEQUENCE</scope>
    <source>
        <strain evidence="3">FL130A</strain>
    </source>
</reference>